<comment type="caution">
    <text evidence="1">The sequence shown here is derived from an EMBL/GenBank/DDBJ whole genome shotgun (WGS) entry which is preliminary data.</text>
</comment>
<dbReference type="EMBL" id="JACHDN010000001">
    <property type="protein sequence ID" value="MBB5474637.1"/>
    <property type="molecule type" value="Genomic_DNA"/>
</dbReference>
<evidence type="ECO:0000313" key="4">
    <source>
        <dbReference type="Proteomes" id="UP000564629"/>
    </source>
</evidence>
<evidence type="ECO:0000313" key="1">
    <source>
        <dbReference type="EMBL" id="GEL48902.1"/>
    </source>
</evidence>
<reference evidence="2 4" key="2">
    <citation type="submission" date="2020-08" db="EMBL/GenBank/DDBJ databases">
        <title>Sequencing the genomes of 1000 actinobacteria strains.</title>
        <authorList>
            <person name="Klenk H.-P."/>
        </authorList>
    </citation>
    <scope>NUCLEOTIDE SEQUENCE [LARGE SCALE GENOMIC DNA]</scope>
    <source>
        <strain evidence="2 4">DSM 9581</strain>
    </source>
</reference>
<accession>A0A511FI64</accession>
<gene>
    <name evidence="1" type="ORF">CHO01_40180</name>
    <name evidence="2" type="ORF">HNR08_003373</name>
</gene>
<reference evidence="1 3" key="1">
    <citation type="submission" date="2019-07" db="EMBL/GenBank/DDBJ databases">
        <title>Whole genome shotgun sequence of Cellulomonas hominis NBRC 16055.</title>
        <authorList>
            <person name="Hosoyama A."/>
            <person name="Uohara A."/>
            <person name="Ohji S."/>
            <person name="Ichikawa N."/>
        </authorList>
    </citation>
    <scope>NUCLEOTIDE SEQUENCE [LARGE SCALE GENOMIC DNA]</scope>
    <source>
        <strain evidence="1 3">NBRC 16055</strain>
    </source>
</reference>
<keyword evidence="3" id="KW-1185">Reference proteome</keyword>
<sequence>MSQVRRVPAGVRSGGQFTAAARQEAPLVLTGTPYDPSRVDSRRTANGDYLIAQIAHHDGVTRTGPGHPHLAAANQAAAFRRDRETGIELQERAKSWARQSIKVTALISSPTGVVRAREGALYRSPSGNLAILAKGARGTLGGTLLYRADDDSWRQRLLDLHAGYGRVDDALRTWRETAATMPILQEAAPERLPLVRPLDESTPVAAIFCSTRTAPDGTPAPGSLWFATHVEGEVVNGYGIAANGTGVPCGPGSVAVAELRSGGEVSGYASGALTLTGARDLAALASHDKIEAVWDRIAHVARPTGSRKPHIYPA</sequence>
<dbReference type="AlphaFoldDB" id="A0A511FI64"/>
<name>A0A511FI64_9CELL</name>
<proteinExistence type="predicted"/>
<dbReference type="EMBL" id="BJVQ01000134">
    <property type="protein sequence ID" value="GEL48902.1"/>
    <property type="molecule type" value="Genomic_DNA"/>
</dbReference>
<dbReference type="Proteomes" id="UP000564629">
    <property type="component" value="Unassembled WGS sequence"/>
</dbReference>
<evidence type="ECO:0000313" key="3">
    <source>
        <dbReference type="Proteomes" id="UP000321723"/>
    </source>
</evidence>
<organism evidence="1 3">
    <name type="scientific">Cellulomonas hominis</name>
    <dbReference type="NCBI Taxonomy" id="156981"/>
    <lineage>
        <taxon>Bacteria</taxon>
        <taxon>Bacillati</taxon>
        <taxon>Actinomycetota</taxon>
        <taxon>Actinomycetes</taxon>
        <taxon>Micrococcales</taxon>
        <taxon>Cellulomonadaceae</taxon>
        <taxon>Cellulomonas</taxon>
    </lineage>
</organism>
<dbReference type="RefSeq" id="WP_146840897.1">
    <property type="nucleotide sequence ID" value="NZ_BJVQ01000134.1"/>
</dbReference>
<dbReference type="OrthoDB" id="4965736at2"/>
<dbReference type="Proteomes" id="UP000321723">
    <property type="component" value="Unassembled WGS sequence"/>
</dbReference>
<evidence type="ECO:0000313" key="2">
    <source>
        <dbReference type="EMBL" id="MBB5474637.1"/>
    </source>
</evidence>
<protein>
    <submittedName>
        <fullName evidence="1">Uncharacterized protein</fullName>
    </submittedName>
</protein>